<evidence type="ECO:0008006" key="7">
    <source>
        <dbReference type="Google" id="ProtNLM"/>
    </source>
</evidence>
<sequence>MASGLQQYTKICRLCMCEEKEFLSLIAKTINSSLTIEDVIRFTGIKINKDETASYAICLHCVAKLKTSAAFRDTCLSNNSLFFGLCELLFGSTNCAGDETEETMELSDDDESSMEAFTKICRFCMCEEEDLLSLIAKTIGSSLTIEDVLRFTGIKINKDETASYAICLYCATKLKTSAAFRDTCLSNNALFYGLCELLFARHVLNHQQEGKFACPYCPAKMKQKSARNSHIKQVHEKSVSKTCEICGKGFIHHKTYRYHMLSHKSKDETYECKACSKSFSHAIALRDHFNRLHNLGRNAK</sequence>
<evidence type="ECO:0000256" key="1">
    <source>
        <dbReference type="PROSITE-ProRule" id="PRU00042"/>
    </source>
</evidence>
<feature type="binding site" evidence="2">
    <location>
        <position position="15"/>
    </location>
    <ligand>
        <name>Zn(2+)</name>
        <dbReference type="ChEBI" id="CHEBI:29105"/>
    </ligand>
</feature>
<dbReference type="VEuPathDB" id="VectorBase:ADIR009594"/>
<dbReference type="PROSITE" id="PS50157">
    <property type="entry name" value="ZINC_FINGER_C2H2_2"/>
    <property type="match status" value="2"/>
</dbReference>
<evidence type="ECO:0000313" key="5">
    <source>
        <dbReference type="EnsemblMetazoa" id="ADIR009594-PA"/>
    </source>
</evidence>
<dbReference type="InterPro" id="IPR013087">
    <property type="entry name" value="Znf_C2H2_type"/>
</dbReference>
<protein>
    <recommendedName>
        <fullName evidence="7">ZAD domain-containing protein</fullName>
    </recommendedName>
</protein>
<evidence type="ECO:0000259" key="4">
    <source>
        <dbReference type="PROSITE" id="PS51915"/>
    </source>
</evidence>
<feature type="domain" description="ZAD" evidence="4">
    <location>
        <begin position="10"/>
        <end position="85"/>
    </location>
</feature>
<dbReference type="GO" id="GO:0008270">
    <property type="term" value="F:zinc ion binding"/>
    <property type="evidence" value="ECO:0007669"/>
    <property type="project" value="UniProtKB-UniRule"/>
</dbReference>
<feature type="binding site" evidence="2">
    <location>
        <position position="170"/>
    </location>
    <ligand>
        <name>Zn(2+)</name>
        <dbReference type="ChEBI" id="CHEBI:29105"/>
    </ligand>
</feature>
<evidence type="ECO:0000313" key="6">
    <source>
        <dbReference type="Proteomes" id="UP000075884"/>
    </source>
</evidence>
<dbReference type="GO" id="GO:0005634">
    <property type="term" value="C:nucleus"/>
    <property type="evidence" value="ECO:0007669"/>
    <property type="project" value="InterPro"/>
</dbReference>
<feature type="domain" description="ZAD" evidence="4">
    <location>
        <begin position="119"/>
        <end position="194"/>
    </location>
</feature>
<dbReference type="Pfam" id="PF07776">
    <property type="entry name" value="zf-AD"/>
    <property type="match status" value="2"/>
</dbReference>
<dbReference type="SMART" id="SM00355">
    <property type="entry name" value="ZnF_C2H2"/>
    <property type="match status" value="3"/>
</dbReference>
<dbReference type="AlphaFoldDB" id="A0A182NPK9"/>
<organism evidence="5 6">
    <name type="scientific">Anopheles dirus</name>
    <dbReference type="NCBI Taxonomy" id="7168"/>
    <lineage>
        <taxon>Eukaryota</taxon>
        <taxon>Metazoa</taxon>
        <taxon>Ecdysozoa</taxon>
        <taxon>Arthropoda</taxon>
        <taxon>Hexapoda</taxon>
        <taxon>Insecta</taxon>
        <taxon>Pterygota</taxon>
        <taxon>Neoptera</taxon>
        <taxon>Endopterygota</taxon>
        <taxon>Diptera</taxon>
        <taxon>Nematocera</taxon>
        <taxon>Culicoidea</taxon>
        <taxon>Culicidae</taxon>
        <taxon>Anophelinae</taxon>
        <taxon>Anopheles</taxon>
    </lineage>
</organism>
<feature type="binding site" evidence="2">
    <location>
        <position position="58"/>
    </location>
    <ligand>
        <name>Zn(2+)</name>
        <dbReference type="ChEBI" id="CHEBI:29105"/>
    </ligand>
</feature>
<evidence type="ECO:0000256" key="2">
    <source>
        <dbReference type="PROSITE-ProRule" id="PRU01263"/>
    </source>
</evidence>
<keyword evidence="2" id="KW-0862">Zinc</keyword>
<dbReference type="SUPFAM" id="SSF57667">
    <property type="entry name" value="beta-beta-alpha zinc fingers"/>
    <property type="match status" value="2"/>
</dbReference>
<feature type="binding site" evidence="2">
    <location>
        <position position="12"/>
    </location>
    <ligand>
        <name>Zn(2+)</name>
        <dbReference type="ChEBI" id="CHEBI:29105"/>
    </ligand>
</feature>
<dbReference type="Gene3D" id="3.30.160.60">
    <property type="entry name" value="Classic Zinc Finger"/>
    <property type="match status" value="2"/>
</dbReference>
<feature type="binding site" evidence="2">
    <location>
        <position position="121"/>
    </location>
    <ligand>
        <name>Zn(2+)</name>
        <dbReference type="ChEBI" id="CHEBI:29105"/>
    </ligand>
</feature>
<dbReference type="PROSITE" id="PS00028">
    <property type="entry name" value="ZINC_FINGER_C2H2_1"/>
    <property type="match status" value="3"/>
</dbReference>
<reference evidence="6" key="1">
    <citation type="submission" date="2013-03" db="EMBL/GenBank/DDBJ databases">
        <title>The Genome Sequence of Anopheles dirus WRAIR2.</title>
        <authorList>
            <consortium name="The Broad Institute Genomics Platform"/>
            <person name="Neafsey D.E."/>
            <person name="Walton C."/>
            <person name="Walker B."/>
            <person name="Young S.K."/>
            <person name="Zeng Q."/>
            <person name="Gargeya S."/>
            <person name="Fitzgerald M."/>
            <person name="Haas B."/>
            <person name="Abouelleil A."/>
            <person name="Allen A.W."/>
            <person name="Alvarado L."/>
            <person name="Arachchi H.M."/>
            <person name="Berlin A.M."/>
            <person name="Chapman S.B."/>
            <person name="Gainer-Dewar J."/>
            <person name="Goldberg J."/>
            <person name="Griggs A."/>
            <person name="Gujja S."/>
            <person name="Hansen M."/>
            <person name="Howarth C."/>
            <person name="Imamovic A."/>
            <person name="Ireland A."/>
            <person name="Larimer J."/>
            <person name="McCowan C."/>
            <person name="Murphy C."/>
            <person name="Pearson M."/>
            <person name="Poon T.W."/>
            <person name="Priest M."/>
            <person name="Roberts A."/>
            <person name="Saif S."/>
            <person name="Shea T."/>
            <person name="Sisk P."/>
            <person name="Sykes S."/>
            <person name="Wortman J."/>
            <person name="Nusbaum C."/>
            <person name="Birren B."/>
        </authorList>
    </citation>
    <scope>NUCLEOTIDE SEQUENCE [LARGE SCALE GENOMIC DNA]</scope>
    <source>
        <strain evidence="6">WRAIR2</strain>
    </source>
</reference>
<keyword evidence="1" id="KW-0863">Zinc-finger</keyword>
<name>A0A182NPK9_9DIPT</name>
<dbReference type="PANTHER" id="PTHR39942:SF1">
    <property type="entry name" value="BCDNA.LD26519-RELATED"/>
    <property type="match status" value="1"/>
</dbReference>
<dbReference type="PROSITE" id="PS51915">
    <property type="entry name" value="ZAD"/>
    <property type="match status" value="2"/>
</dbReference>
<dbReference type="PANTHER" id="PTHR39942">
    <property type="entry name" value="BCDNA.LD26519-RELATED"/>
    <property type="match status" value="1"/>
</dbReference>
<feature type="domain" description="C2H2-type" evidence="3">
    <location>
        <begin position="241"/>
        <end position="268"/>
    </location>
</feature>
<reference evidence="5" key="2">
    <citation type="submission" date="2020-05" db="UniProtKB">
        <authorList>
            <consortium name="EnsemblMetazoa"/>
        </authorList>
    </citation>
    <scope>IDENTIFICATION</scope>
    <source>
        <strain evidence="5">WRAIR2</strain>
    </source>
</reference>
<dbReference type="Gene3D" id="3.40.1800.20">
    <property type="match status" value="1"/>
</dbReference>
<keyword evidence="6" id="KW-1185">Reference proteome</keyword>
<dbReference type="EnsemblMetazoa" id="ADIR009594-RA">
    <property type="protein sequence ID" value="ADIR009594-PA"/>
    <property type="gene ID" value="ADIR009594"/>
</dbReference>
<proteinExistence type="predicted"/>
<dbReference type="InterPro" id="IPR036236">
    <property type="entry name" value="Znf_C2H2_sf"/>
</dbReference>
<evidence type="ECO:0000259" key="3">
    <source>
        <dbReference type="PROSITE" id="PS50157"/>
    </source>
</evidence>
<feature type="domain" description="C2H2-type" evidence="3">
    <location>
        <begin position="270"/>
        <end position="298"/>
    </location>
</feature>
<dbReference type="Proteomes" id="UP000075884">
    <property type="component" value="Unassembled WGS sequence"/>
</dbReference>
<keyword evidence="2" id="KW-0479">Metal-binding</keyword>
<feature type="binding site" evidence="2">
    <location>
        <position position="61"/>
    </location>
    <ligand>
        <name>Zn(2+)</name>
        <dbReference type="ChEBI" id="CHEBI:29105"/>
    </ligand>
</feature>
<dbReference type="SMART" id="SM00868">
    <property type="entry name" value="zf-AD"/>
    <property type="match status" value="2"/>
</dbReference>
<dbReference type="SUPFAM" id="SSF57716">
    <property type="entry name" value="Glucocorticoid receptor-like (DNA-binding domain)"/>
    <property type="match status" value="2"/>
</dbReference>
<accession>A0A182NPK9</accession>
<feature type="binding site" evidence="2">
    <location>
        <position position="124"/>
    </location>
    <ligand>
        <name>Zn(2+)</name>
        <dbReference type="ChEBI" id="CHEBI:29105"/>
    </ligand>
</feature>
<dbReference type="InterPro" id="IPR012934">
    <property type="entry name" value="Znf_AD"/>
</dbReference>
<feature type="binding site" evidence="2">
    <location>
        <position position="167"/>
    </location>
    <ligand>
        <name>Zn(2+)</name>
        <dbReference type="ChEBI" id="CHEBI:29105"/>
    </ligand>
</feature>
<dbReference type="STRING" id="7168.A0A182NPK9"/>